<evidence type="ECO:0000313" key="2">
    <source>
        <dbReference type="EMBL" id="SES88948.1"/>
    </source>
</evidence>
<keyword evidence="3" id="KW-1185">Reference proteome</keyword>
<evidence type="ECO:0000313" key="4">
    <source>
        <dbReference type="Proteomes" id="UP000321514"/>
    </source>
</evidence>
<dbReference type="EMBL" id="BJXR01000025">
    <property type="protein sequence ID" value="GEN07496.1"/>
    <property type="molecule type" value="Genomic_DNA"/>
</dbReference>
<evidence type="ECO:0000313" key="3">
    <source>
        <dbReference type="Proteomes" id="UP000183760"/>
    </source>
</evidence>
<gene>
    <name evidence="1" type="ORF">MFU01_25330</name>
    <name evidence="2" type="ORF">SAMN05443572_101488</name>
</gene>
<proteinExistence type="predicted"/>
<dbReference type="Proteomes" id="UP000321514">
    <property type="component" value="Unassembled WGS sequence"/>
</dbReference>
<accession>A0A511T022</accession>
<dbReference type="Proteomes" id="UP000183760">
    <property type="component" value="Unassembled WGS sequence"/>
</dbReference>
<dbReference type="Gene3D" id="1.20.120.1870">
    <property type="entry name" value="Fic/DOC protein, Fido domain"/>
    <property type="match status" value="1"/>
</dbReference>
<evidence type="ECO:0000313" key="1">
    <source>
        <dbReference type="EMBL" id="GEN07496.1"/>
    </source>
</evidence>
<dbReference type="EMBL" id="FOIB01000001">
    <property type="protein sequence ID" value="SES88948.1"/>
    <property type="molecule type" value="Genomic_DNA"/>
</dbReference>
<dbReference type="AlphaFoldDB" id="A0A511T022"/>
<reference evidence="1 4" key="2">
    <citation type="submission" date="2019-07" db="EMBL/GenBank/DDBJ databases">
        <title>Whole genome shotgun sequence of Myxococcus fulvus NBRC 100333.</title>
        <authorList>
            <person name="Hosoyama A."/>
            <person name="Uohara A."/>
            <person name="Ohji S."/>
            <person name="Ichikawa N."/>
        </authorList>
    </citation>
    <scope>NUCLEOTIDE SEQUENCE [LARGE SCALE GENOMIC DNA]</scope>
    <source>
        <strain evidence="1 4">NBRC 100333</strain>
    </source>
</reference>
<comment type="caution">
    <text evidence="1">The sequence shown here is derived from an EMBL/GenBank/DDBJ whole genome shotgun (WGS) entry which is preliminary data.</text>
</comment>
<name>A0A511T022_MYXFU</name>
<reference evidence="2 3" key="1">
    <citation type="submission" date="2016-10" db="EMBL/GenBank/DDBJ databases">
        <authorList>
            <person name="Varghese N."/>
            <person name="Submissions S."/>
        </authorList>
    </citation>
    <scope>NUCLEOTIDE SEQUENCE [LARGE SCALE GENOMIC DNA]</scope>
    <source>
        <strain evidence="2 3">DSM 16525</strain>
    </source>
</reference>
<dbReference type="InterPro" id="IPR053737">
    <property type="entry name" value="Type_II_TA_Toxin"/>
</dbReference>
<organism evidence="1 4">
    <name type="scientific">Myxococcus fulvus</name>
    <dbReference type="NCBI Taxonomy" id="33"/>
    <lineage>
        <taxon>Bacteria</taxon>
        <taxon>Pseudomonadati</taxon>
        <taxon>Myxococcota</taxon>
        <taxon>Myxococcia</taxon>
        <taxon>Myxococcales</taxon>
        <taxon>Cystobacterineae</taxon>
        <taxon>Myxococcaceae</taxon>
        <taxon>Myxococcus</taxon>
    </lineage>
</organism>
<sequence>MGQPASYAALLSMERLKELNARALRRSAQPIHPGQSHFDDAEATLGNAWTATMYDVAGEEMPEIVFGSYVLYYFATKQVFPDANKRTGWYAFLDVLATIDVTVNASDDEAAKFVMDIANKVIADVEGIVGWVMPRLVELKRTPVLVPTGATKLQSI</sequence>
<protein>
    <submittedName>
        <fullName evidence="2">Death on curing protein</fullName>
    </submittedName>
</protein>